<evidence type="ECO:0000313" key="2">
    <source>
        <dbReference type="Proteomes" id="UP000829196"/>
    </source>
</evidence>
<gene>
    <name evidence="1" type="ORF">KFK09_008067</name>
</gene>
<organism evidence="1 2">
    <name type="scientific">Dendrobium nobile</name>
    <name type="common">Orchid</name>
    <dbReference type="NCBI Taxonomy" id="94219"/>
    <lineage>
        <taxon>Eukaryota</taxon>
        <taxon>Viridiplantae</taxon>
        <taxon>Streptophyta</taxon>
        <taxon>Embryophyta</taxon>
        <taxon>Tracheophyta</taxon>
        <taxon>Spermatophyta</taxon>
        <taxon>Magnoliopsida</taxon>
        <taxon>Liliopsida</taxon>
        <taxon>Asparagales</taxon>
        <taxon>Orchidaceae</taxon>
        <taxon>Epidendroideae</taxon>
        <taxon>Malaxideae</taxon>
        <taxon>Dendrobiinae</taxon>
        <taxon>Dendrobium</taxon>
    </lineage>
</organism>
<dbReference type="Proteomes" id="UP000829196">
    <property type="component" value="Unassembled WGS sequence"/>
</dbReference>
<reference evidence="1" key="1">
    <citation type="journal article" date="2022" name="Front. Genet.">
        <title>Chromosome-Scale Assembly of the Dendrobium nobile Genome Provides Insights Into the Molecular Mechanism of the Biosynthesis of the Medicinal Active Ingredient of Dendrobium.</title>
        <authorList>
            <person name="Xu Q."/>
            <person name="Niu S.-C."/>
            <person name="Li K.-L."/>
            <person name="Zheng P.-J."/>
            <person name="Zhang X.-J."/>
            <person name="Jia Y."/>
            <person name="Liu Y."/>
            <person name="Niu Y.-X."/>
            <person name="Yu L.-H."/>
            <person name="Chen D.-F."/>
            <person name="Zhang G.-Q."/>
        </authorList>
    </citation>
    <scope>NUCLEOTIDE SEQUENCE</scope>
    <source>
        <tissue evidence="1">Leaf</tissue>
    </source>
</reference>
<dbReference type="EMBL" id="JAGYWB010000006">
    <property type="protein sequence ID" value="KAI0520591.1"/>
    <property type="molecule type" value="Genomic_DNA"/>
</dbReference>
<comment type="caution">
    <text evidence="1">The sequence shown here is derived from an EMBL/GenBank/DDBJ whole genome shotgun (WGS) entry which is preliminary data.</text>
</comment>
<proteinExistence type="predicted"/>
<evidence type="ECO:0000313" key="1">
    <source>
        <dbReference type="EMBL" id="KAI0520591.1"/>
    </source>
</evidence>
<sequence>MKMILHRSFRVRTCRQLLIGSLTFDQIKESRGLENITGESEVRDLLCFEPPKA</sequence>
<accession>A0A8T3BY97</accession>
<name>A0A8T3BY97_DENNO</name>
<dbReference type="AlphaFoldDB" id="A0A8T3BY97"/>
<protein>
    <submittedName>
        <fullName evidence="1">Uncharacterized protein</fullName>
    </submittedName>
</protein>
<keyword evidence="2" id="KW-1185">Reference proteome</keyword>